<evidence type="ECO:0000313" key="1">
    <source>
        <dbReference type="EMBL" id="KAI7997755.1"/>
    </source>
</evidence>
<organism evidence="1 2">
    <name type="scientific">Camellia lanceoleosa</name>
    <dbReference type="NCBI Taxonomy" id="1840588"/>
    <lineage>
        <taxon>Eukaryota</taxon>
        <taxon>Viridiplantae</taxon>
        <taxon>Streptophyta</taxon>
        <taxon>Embryophyta</taxon>
        <taxon>Tracheophyta</taxon>
        <taxon>Spermatophyta</taxon>
        <taxon>Magnoliopsida</taxon>
        <taxon>eudicotyledons</taxon>
        <taxon>Gunneridae</taxon>
        <taxon>Pentapetalae</taxon>
        <taxon>asterids</taxon>
        <taxon>Ericales</taxon>
        <taxon>Theaceae</taxon>
        <taxon>Camellia</taxon>
    </lineage>
</organism>
<protein>
    <submittedName>
        <fullName evidence="1">Zinc finger CCCH domain-containing protein 22</fullName>
    </submittedName>
</protein>
<gene>
    <name evidence="1" type="ORF">LOK49_LG10G01112</name>
</gene>
<name>A0ACC0G9N8_9ERIC</name>
<accession>A0ACC0G9N8</accession>
<dbReference type="EMBL" id="CM045767">
    <property type="protein sequence ID" value="KAI7997755.1"/>
    <property type="molecule type" value="Genomic_DNA"/>
</dbReference>
<evidence type="ECO:0000313" key="2">
    <source>
        <dbReference type="Proteomes" id="UP001060215"/>
    </source>
</evidence>
<proteinExistence type="predicted"/>
<comment type="caution">
    <text evidence="1">The sequence shown here is derived from an EMBL/GenBank/DDBJ whole genome shotgun (WGS) entry which is preliminary data.</text>
</comment>
<reference evidence="1 2" key="1">
    <citation type="journal article" date="2022" name="Plant J.">
        <title>Chromosome-level genome of Camellia lanceoleosa provides a valuable resource for understanding genome evolution and self-incompatibility.</title>
        <authorList>
            <person name="Gong W."/>
            <person name="Xiao S."/>
            <person name="Wang L."/>
            <person name="Liao Z."/>
            <person name="Chang Y."/>
            <person name="Mo W."/>
            <person name="Hu G."/>
            <person name="Li W."/>
            <person name="Zhao G."/>
            <person name="Zhu H."/>
            <person name="Hu X."/>
            <person name="Ji K."/>
            <person name="Xiang X."/>
            <person name="Song Q."/>
            <person name="Yuan D."/>
            <person name="Jin S."/>
            <person name="Zhang L."/>
        </authorList>
    </citation>
    <scope>NUCLEOTIDE SEQUENCE [LARGE SCALE GENOMIC DNA]</scope>
    <source>
        <strain evidence="1">SQ_2022a</strain>
    </source>
</reference>
<dbReference type="Proteomes" id="UP001060215">
    <property type="component" value="Chromosome 10"/>
</dbReference>
<sequence>MKHGERGFIDCSTICLQWFLYCSLGENGSNPTMAVAATAAGDQQLEQTANVSEKEKEKETSIASNDIGNGSGKESPHLHEESDLPERSKLWAIVRSKSAQQQRLAAASQLMASTSPPYSAVAANKCMNLPLQQQQSDTQRATAALMMGEDMHKFGQSRLDRNEFLMNGGLEMVNPGSRQIYLTFPADSTFRDKDVSNYSSIYGPVQDVRIPYQQKRMFGFVTFVYPETVKLILAKGNPHFVCDAWVLVKPYKEKGKVPDKYRKLQHQQQQMER</sequence>
<keyword evidence="2" id="KW-1185">Reference proteome</keyword>